<evidence type="ECO:0000313" key="9">
    <source>
        <dbReference type="Proteomes" id="UP000267908"/>
    </source>
</evidence>
<evidence type="ECO:0000313" key="8">
    <source>
        <dbReference type="EMBL" id="RMQ18507.1"/>
    </source>
</evidence>
<dbReference type="Proteomes" id="UP000269044">
    <property type="component" value="Unassembled WGS sequence"/>
</dbReference>
<dbReference type="GO" id="GO:0008234">
    <property type="term" value="F:cysteine-type peptidase activity"/>
    <property type="evidence" value="ECO:0007669"/>
    <property type="project" value="UniProtKB-KW"/>
</dbReference>
<accession>A0A0P9TUM8</accession>
<dbReference type="Proteomes" id="UP000267908">
    <property type="component" value="Unassembled WGS sequence"/>
</dbReference>
<dbReference type="PANTHER" id="PTHR47053:SF1">
    <property type="entry name" value="MUREIN DD-ENDOPEPTIDASE MEPH-RELATED"/>
    <property type="match status" value="1"/>
</dbReference>
<gene>
    <name evidence="8" type="ORF">ALQ08_101218</name>
    <name evidence="7" type="ORF">ALQ28_101106</name>
</gene>
<dbReference type="InterPro" id="IPR038765">
    <property type="entry name" value="Papain-like_cys_pep_sf"/>
</dbReference>
<name>A0A0P9TUM8_9PSED</name>
<proteinExistence type="inferred from homology"/>
<dbReference type="PROSITE" id="PS51935">
    <property type="entry name" value="NLPC_P60"/>
    <property type="match status" value="1"/>
</dbReference>
<dbReference type="Gene3D" id="3.90.1720.10">
    <property type="entry name" value="endopeptidase domain like (from Nostoc punctiforme)"/>
    <property type="match status" value="1"/>
</dbReference>
<evidence type="ECO:0000256" key="2">
    <source>
        <dbReference type="ARBA" id="ARBA00022670"/>
    </source>
</evidence>
<evidence type="ECO:0000256" key="5">
    <source>
        <dbReference type="SAM" id="MobiDB-lite"/>
    </source>
</evidence>
<comment type="caution">
    <text evidence="8">The sequence shown here is derived from an EMBL/GenBank/DDBJ whole genome shotgun (WGS) entry which is preliminary data.</text>
</comment>
<feature type="region of interest" description="Disordered" evidence="5">
    <location>
        <begin position="111"/>
        <end position="141"/>
    </location>
</feature>
<evidence type="ECO:0000259" key="6">
    <source>
        <dbReference type="PROSITE" id="PS51935"/>
    </source>
</evidence>
<feature type="domain" description="NlpC/P60" evidence="6">
    <location>
        <begin position="159"/>
        <end position="284"/>
    </location>
</feature>
<evidence type="ECO:0000313" key="7">
    <source>
        <dbReference type="EMBL" id="RMP19181.1"/>
    </source>
</evidence>
<dbReference type="InterPro" id="IPR051202">
    <property type="entry name" value="Peptidase_C40"/>
</dbReference>
<keyword evidence="2" id="KW-0645">Protease</keyword>
<feature type="compositionally biased region" description="Polar residues" evidence="5">
    <location>
        <begin position="111"/>
        <end position="140"/>
    </location>
</feature>
<dbReference type="InterPro" id="IPR000064">
    <property type="entry name" value="NLP_P60_dom"/>
</dbReference>
<dbReference type="PANTHER" id="PTHR47053">
    <property type="entry name" value="MUREIN DD-ENDOPEPTIDASE MEPH-RELATED"/>
    <property type="match status" value="1"/>
</dbReference>
<keyword evidence="4" id="KW-0788">Thiol protease</keyword>
<keyword evidence="3" id="KW-0378">Hydrolase</keyword>
<dbReference type="AlphaFoldDB" id="A0A0P9TUM8"/>
<dbReference type="EMBL" id="RBRA01000300">
    <property type="protein sequence ID" value="RMQ18507.1"/>
    <property type="molecule type" value="Genomic_DNA"/>
</dbReference>
<evidence type="ECO:0000256" key="1">
    <source>
        <dbReference type="ARBA" id="ARBA00007074"/>
    </source>
</evidence>
<dbReference type="SUPFAM" id="SSF54001">
    <property type="entry name" value="Cysteine proteinases"/>
    <property type="match status" value="1"/>
</dbReference>
<protein>
    <submittedName>
        <fullName evidence="8">NLP/P60-like protein</fullName>
    </submittedName>
</protein>
<evidence type="ECO:0000256" key="4">
    <source>
        <dbReference type="ARBA" id="ARBA00022807"/>
    </source>
</evidence>
<evidence type="ECO:0000256" key="3">
    <source>
        <dbReference type="ARBA" id="ARBA00022801"/>
    </source>
</evidence>
<dbReference type="GO" id="GO:0006508">
    <property type="term" value="P:proteolysis"/>
    <property type="evidence" value="ECO:0007669"/>
    <property type="project" value="UniProtKB-KW"/>
</dbReference>
<dbReference type="Pfam" id="PF00877">
    <property type="entry name" value="NLPC_P60"/>
    <property type="match status" value="1"/>
</dbReference>
<evidence type="ECO:0000313" key="10">
    <source>
        <dbReference type="Proteomes" id="UP000269044"/>
    </source>
</evidence>
<dbReference type="EMBL" id="RBQG01000004">
    <property type="protein sequence ID" value="RMP19181.1"/>
    <property type="molecule type" value="Genomic_DNA"/>
</dbReference>
<organism evidence="8 10">
    <name type="scientific">Pseudomonas syringae pv. delphinii</name>
    <dbReference type="NCBI Taxonomy" id="192088"/>
    <lineage>
        <taxon>Bacteria</taxon>
        <taxon>Pseudomonadati</taxon>
        <taxon>Pseudomonadota</taxon>
        <taxon>Gammaproteobacteria</taxon>
        <taxon>Pseudomonadales</taxon>
        <taxon>Pseudomonadaceae</taxon>
        <taxon>Pseudomonas</taxon>
    </lineage>
</organism>
<reference evidence="9 10" key="1">
    <citation type="submission" date="2018-08" db="EMBL/GenBank/DDBJ databases">
        <title>Recombination of ecologically and evolutionarily significant loci maintains genetic cohesion in the Pseudomonas syringae species complex.</title>
        <authorList>
            <person name="Dillon M."/>
            <person name="Thakur S."/>
            <person name="Almeida R.N.D."/>
            <person name="Weir B.S."/>
            <person name="Guttman D.S."/>
        </authorList>
    </citation>
    <scope>NUCLEOTIDE SEQUENCE [LARGE SCALE GENOMIC DNA]</scope>
    <source>
        <strain evidence="8 10">ICMP 13052</strain>
        <strain evidence="7 9">ICMP 4330</strain>
    </source>
</reference>
<comment type="similarity">
    <text evidence="1">Belongs to the peptidase C40 family.</text>
</comment>
<sequence>MCDFVSLFRRMANEAVSCRQALVVKGIDAKKERVCRIKRNDASVMHSTNGVRIFEKAVIKLRADHYEPCRMRPLFKTWLTICLFMPLAAHATNREQQLPASFTGYTAKSHSSPALATRNAPQEATPVSLQPKTSHATQKPLSRKNAKAAALQASIAAPAKQGNAVVKRALQAVGTPYRWGGTTPGKGLDCSGLVKYAYTDVREVDLPRTSNAMAQGHGQTVDRKDLKPGDLLFFNIKSRNINHVAIYLGDNKFIHAPRLGKAVTVDTLNKPYWNSHYKIAKRVLPKQAPQLRVVQR</sequence>